<comment type="caution">
    <text evidence="1">The sequence shown here is derived from an EMBL/GenBank/DDBJ whole genome shotgun (WGS) entry which is preliminary data.</text>
</comment>
<sequence>MLVDLFDGAEALDGAGGGLDEGGGGLSRVAWNLRVMRHCFRLGILSFSGLRQSLCLDSRTIFEAGGGRQRSGYGKTVGVFISIVGYPSSQFLDGEGFVSSSLSGCRYSCFELCFESHPGRRVIRWIWRDNPKLSPKFSFDLCCCNFTTDFSDSKPRKGCSPRDSRVNSTLITDIFNPAEATEILRIPIARIDQDDLLVWCGEHTGQYSVRSGYRSLYSSDPPNDEDRDVYKREDCLHVIRDCPFAKQVWSLLGYHFSTHSLQLDMSAWFAALFKFYDKFSHREILITFWGLWTARNKFLFEGLSQRPDDVATFVRRYCREMQILQDRMKSGISRSTEWIAPNFPFVKINYDSSFRQDVFQLAQLKLRLLSMVSNLLLTLDFTMSFLKEILWRLQQDSNRKKKIFLRLVRLFGMQNIFLEALLRAGSSSPIGKEIKLHMLWREEDPTLLTNLFGLTKSMIILQLWPRRREEVFYLPKRMSTQLPILRIYMIHLCDPLMFASPDF</sequence>
<evidence type="ECO:0008006" key="3">
    <source>
        <dbReference type="Google" id="ProtNLM"/>
    </source>
</evidence>
<organism evidence="1 2">
    <name type="scientific">Hibiscus sabdariffa</name>
    <name type="common">roselle</name>
    <dbReference type="NCBI Taxonomy" id="183260"/>
    <lineage>
        <taxon>Eukaryota</taxon>
        <taxon>Viridiplantae</taxon>
        <taxon>Streptophyta</taxon>
        <taxon>Embryophyta</taxon>
        <taxon>Tracheophyta</taxon>
        <taxon>Spermatophyta</taxon>
        <taxon>Magnoliopsida</taxon>
        <taxon>eudicotyledons</taxon>
        <taxon>Gunneridae</taxon>
        <taxon>Pentapetalae</taxon>
        <taxon>rosids</taxon>
        <taxon>malvids</taxon>
        <taxon>Malvales</taxon>
        <taxon>Malvaceae</taxon>
        <taxon>Malvoideae</taxon>
        <taxon>Hibiscus</taxon>
    </lineage>
</organism>
<evidence type="ECO:0000313" key="1">
    <source>
        <dbReference type="EMBL" id="KAK9009699.1"/>
    </source>
</evidence>
<proteinExistence type="predicted"/>
<protein>
    <recommendedName>
        <fullName evidence="3">Reverse transcriptase zinc-binding domain-containing protein</fullName>
    </recommendedName>
</protein>
<accession>A0ABR2RA91</accession>
<reference evidence="1 2" key="1">
    <citation type="journal article" date="2024" name="G3 (Bethesda)">
        <title>Genome assembly of Hibiscus sabdariffa L. provides insights into metabolisms of medicinal natural products.</title>
        <authorList>
            <person name="Kim T."/>
        </authorList>
    </citation>
    <scope>NUCLEOTIDE SEQUENCE [LARGE SCALE GENOMIC DNA]</scope>
    <source>
        <strain evidence="1">TK-2024</strain>
        <tissue evidence="1">Old leaves</tissue>
    </source>
</reference>
<name>A0ABR2RA91_9ROSI</name>
<evidence type="ECO:0000313" key="2">
    <source>
        <dbReference type="Proteomes" id="UP001396334"/>
    </source>
</evidence>
<gene>
    <name evidence="1" type="ORF">V6N11_036228</name>
</gene>
<keyword evidence="2" id="KW-1185">Reference proteome</keyword>
<dbReference type="EMBL" id="JBBPBN010000024">
    <property type="protein sequence ID" value="KAK9009699.1"/>
    <property type="molecule type" value="Genomic_DNA"/>
</dbReference>
<dbReference type="Proteomes" id="UP001396334">
    <property type="component" value="Unassembled WGS sequence"/>
</dbReference>